<gene>
    <name evidence="1" type="ORF">GGQ83_001734</name>
</gene>
<dbReference type="AlphaFoldDB" id="A0A840AB46"/>
<dbReference type="InterPro" id="IPR025365">
    <property type="entry name" value="DUF4269"/>
</dbReference>
<dbReference type="EMBL" id="JACIDJ010000002">
    <property type="protein sequence ID" value="MBB3898297.1"/>
    <property type="molecule type" value="Genomic_DNA"/>
</dbReference>
<evidence type="ECO:0000313" key="1">
    <source>
        <dbReference type="EMBL" id="MBB3898297.1"/>
    </source>
</evidence>
<dbReference type="Proteomes" id="UP000553193">
    <property type="component" value="Unassembled WGS sequence"/>
</dbReference>
<reference evidence="1 2" key="1">
    <citation type="submission" date="2020-08" db="EMBL/GenBank/DDBJ databases">
        <title>Genomic Encyclopedia of Type Strains, Phase IV (KMG-IV): sequencing the most valuable type-strain genomes for metagenomic binning, comparative biology and taxonomic classification.</title>
        <authorList>
            <person name="Goeker M."/>
        </authorList>
    </citation>
    <scope>NUCLEOTIDE SEQUENCE [LARGE SCALE GENOMIC DNA]</scope>
    <source>
        <strain evidence="1 2">DSM 19979</strain>
    </source>
</reference>
<comment type="caution">
    <text evidence="1">The sequence shown here is derived from an EMBL/GenBank/DDBJ whole genome shotgun (WGS) entry which is preliminary data.</text>
</comment>
<dbReference type="RefSeq" id="WP_184383369.1">
    <property type="nucleotide sequence ID" value="NZ_JACIDJ010000002.1"/>
</dbReference>
<organism evidence="1 2">
    <name type="scientific">Roseococcus suduntuyensis</name>
    <dbReference type="NCBI Taxonomy" id="455361"/>
    <lineage>
        <taxon>Bacteria</taxon>
        <taxon>Pseudomonadati</taxon>
        <taxon>Pseudomonadota</taxon>
        <taxon>Alphaproteobacteria</taxon>
        <taxon>Acetobacterales</taxon>
        <taxon>Roseomonadaceae</taxon>
        <taxon>Roseococcus</taxon>
    </lineage>
</organism>
<keyword evidence="2" id="KW-1185">Reference proteome</keyword>
<protein>
    <recommendedName>
        <fullName evidence="3">DUF4269 domain-containing protein</fullName>
    </recommendedName>
</protein>
<dbReference type="Pfam" id="PF14091">
    <property type="entry name" value="DUF4269"/>
    <property type="match status" value="1"/>
</dbReference>
<name>A0A840AB46_9PROT</name>
<evidence type="ECO:0008006" key="3">
    <source>
        <dbReference type="Google" id="ProtNLM"/>
    </source>
</evidence>
<sequence length="181" mass="19950">MKMHHGAAVRAIGILHVLREFDARLAGTPPLNLDLPGSDIDVLCHAPDPIRFAAILWREWRDAPGFSLHQWTGAGRPVVARFHAHGWEFEVFGQALPVEQQMGWRHFAVERRLLARGTPALREAVMARRRSGAKTEPAFAQVLGLEGDPYETLAALALAPDDTLDRHLARAGYAPAATRSS</sequence>
<proteinExistence type="predicted"/>
<evidence type="ECO:0000313" key="2">
    <source>
        <dbReference type="Proteomes" id="UP000553193"/>
    </source>
</evidence>
<accession>A0A840AB46</accession>